<keyword evidence="3" id="KW-0378">Hydrolase</keyword>
<evidence type="ECO:0000313" key="6">
    <source>
        <dbReference type="EMBL" id="KAL0925302.1"/>
    </source>
</evidence>
<dbReference type="InterPro" id="IPR000223">
    <property type="entry name" value="Pept_S26A_signal_pept_1"/>
</dbReference>
<dbReference type="GO" id="GO:0008233">
    <property type="term" value="F:peptidase activity"/>
    <property type="evidence" value="ECO:0007669"/>
    <property type="project" value="UniProtKB-KW"/>
</dbReference>
<keyword evidence="2" id="KW-0645">Protease</keyword>
<evidence type="ECO:0000256" key="3">
    <source>
        <dbReference type="ARBA" id="ARBA00022801"/>
    </source>
</evidence>
<feature type="compositionally biased region" description="Gly residues" evidence="4">
    <location>
        <begin position="107"/>
        <end position="116"/>
    </location>
</feature>
<evidence type="ECO:0000313" key="7">
    <source>
        <dbReference type="Proteomes" id="UP001552299"/>
    </source>
</evidence>
<dbReference type="CDD" id="cd06530">
    <property type="entry name" value="S26_SPase_I"/>
    <property type="match status" value="1"/>
</dbReference>
<feature type="region of interest" description="Disordered" evidence="4">
    <location>
        <begin position="92"/>
        <end position="124"/>
    </location>
</feature>
<comment type="caution">
    <text evidence="6">The sequence shown here is derived from an EMBL/GenBank/DDBJ whole genome shotgun (WGS) entry which is preliminary data.</text>
</comment>
<dbReference type="EMBL" id="JANQDX010000004">
    <property type="protein sequence ID" value="KAL0925302.1"/>
    <property type="molecule type" value="Genomic_DNA"/>
</dbReference>
<evidence type="ECO:0000259" key="5">
    <source>
        <dbReference type="Pfam" id="PF10502"/>
    </source>
</evidence>
<dbReference type="InterPro" id="IPR036286">
    <property type="entry name" value="LexA/Signal_pep-like_sf"/>
</dbReference>
<comment type="similarity">
    <text evidence="1">Belongs to the peptidase S26 family.</text>
</comment>
<dbReference type="AlphaFoldDB" id="A0ABD0VRI6"/>
<reference evidence="6 7" key="1">
    <citation type="journal article" date="2024" name="Plant Biotechnol. J.">
        <title>Dendrobium thyrsiflorum genome and its molecular insights into genes involved in important horticultural traits.</title>
        <authorList>
            <person name="Chen B."/>
            <person name="Wang J.Y."/>
            <person name="Zheng P.J."/>
            <person name="Li K.L."/>
            <person name="Liang Y.M."/>
            <person name="Chen X.F."/>
            <person name="Zhang C."/>
            <person name="Zhao X."/>
            <person name="He X."/>
            <person name="Zhang G.Q."/>
            <person name="Liu Z.J."/>
            <person name="Xu Q."/>
        </authorList>
    </citation>
    <scope>NUCLEOTIDE SEQUENCE [LARGE SCALE GENOMIC DNA]</scope>
    <source>
        <strain evidence="6">GZMU011</strain>
    </source>
</reference>
<dbReference type="SUPFAM" id="SSF51306">
    <property type="entry name" value="LexA/Signal peptidase"/>
    <property type="match status" value="1"/>
</dbReference>
<dbReference type="PANTHER" id="PTHR43390:SF1">
    <property type="entry name" value="CHLOROPLAST PROCESSING PEPTIDASE"/>
    <property type="match status" value="1"/>
</dbReference>
<evidence type="ECO:0000256" key="4">
    <source>
        <dbReference type="SAM" id="MobiDB-lite"/>
    </source>
</evidence>
<evidence type="ECO:0000256" key="2">
    <source>
        <dbReference type="ARBA" id="ARBA00022670"/>
    </source>
</evidence>
<gene>
    <name evidence="6" type="ORF">M5K25_003623</name>
</gene>
<evidence type="ECO:0000256" key="1">
    <source>
        <dbReference type="ARBA" id="ARBA00009370"/>
    </source>
</evidence>
<dbReference type="PROSITE" id="PS00501">
    <property type="entry name" value="SPASE_I_1"/>
    <property type="match status" value="1"/>
</dbReference>
<dbReference type="InterPro" id="IPR019756">
    <property type="entry name" value="Pept_S26A_signal_pept_1_Ser-AS"/>
</dbReference>
<dbReference type="Pfam" id="PF10502">
    <property type="entry name" value="Peptidase_S26"/>
    <property type="match status" value="1"/>
</dbReference>
<accession>A0ABD0VRI6</accession>
<dbReference type="GO" id="GO:0006508">
    <property type="term" value="P:proteolysis"/>
    <property type="evidence" value="ECO:0007669"/>
    <property type="project" value="UniProtKB-KW"/>
</dbReference>
<sequence>MVTSVQFLLPTTSQNPNPTSNLLLLPSTTSSKTPIPTFNNLTFSSFNSLRCRISNPGKALYCSTHCKLSNFFSFHLFHRRILRPEIRCAAAGGDSDTEPAVVHKSSGGEGGGGDGGGEGEEEAQKKKGLLPDWANVTTEDAKTVLAALAISLAFRSFVAEPRYIPSLSMYPTFDVGDRVVAEKLPNLRFLHCAHCQTLWGVSCRNCRRDGLFLCCFSIGKLLISAALPLHNYCNPLPLLPSLAAYIPFQPVIVPQLLLLLICCSDVC</sequence>
<dbReference type="Gene3D" id="2.10.109.10">
    <property type="entry name" value="Umud Fragment, subunit A"/>
    <property type="match status" value="1"/>
</dbReference>
<organism evidence="6 7">
    <name type="scientific">Dendrobium thyrsiflorum</name>
    <name type="common">Pinecone-like raceme dendrobium</name>
    <name type="synonym">Orchid</name>
    <dbReference type="NCBI Taxonomy" id="117978"/>
    <lineage>
        <taxon>Eukaryota</taxon>
        <taxon>Viridiplantae</taxon>
        <taxon>Streptophyta</taxon>
        <taxon>Embryophyta</taxon>
        <taxon>Tracheophyta</taxon>
        <taxon>Spermatophyta</taxon>
        <taxon>Magnoliopsida</taxon>
        <taxon>Liliopsida</taxon>
        <taxon>Asparagales</taxon>
        <taxon>Orchidaceae</taxon>
        <taxon>Epidendroideae</taxon>
        <taxon>Malaxideae</taxon>
        <taxon>Dendrobiinae</taxon>
        <taxon>Dendrobium</taxon>
    </lineage>
</organism>
<proteinExistence type="inferred from homology"/>
<protein>
    <recommendedName>
        <fullName evidence="5">Peptidase S26 domain-containing protein</fullName>
    </recommendedName>
</protein>
<dbReference type="Proteomes" id="UP001552299">
    <property type="component" value="Unassembled WGS sequence"/>
</dbReference>
<dbReference type="PANTHER" id="PTHR43390">
    <property type="entry name" value="SIGNAL PEPTIDASE I"/>
    <property type="match status" value="1"/>
</dbReference>
<keyword evidence="7" id="KW-1185">Reference proteome</keyword>
<feature type="domain" description="Peptidase S26" evidence="5">
    <location>
        <begin position="141"/>
        <end position="184"/>
    </location>
</feature>
<name>A0ABD0VRI6_DENTH</name>
<dbReference type="InterPro" id="IPR019533">
    <property type="entry name" value="Peptidase_S26"/>
</dbReference>